<organism evidence="4 5">
    <name type="scientific">Paenibacillus faecis</name>
    <dbReference type="NCBI Taxonomy" id="862114"/>
    <lineage>
        <taxon>Bacteria</taxon>
        <taxon>Bacillati</taxon>
        <taxon>Bacillota</taxon>
        <taxon>Bacilli</taxon>
        <taxon>Bacillales</taxon>
        <taxon>Paenibacillaceae</taxon>
        <taxon>Paenibacillus</taxon>
    </lineage>
</organism>
<accession>A0A5D0CPK9</accession>
<dbReference type="Proteomes" id="UP000325218">
    <property type="component" value="Unassembled WGS sequence"/>
</dbReference>
<dbReference type="RefSeq" id="WP_148456520.1">
    <property type="nucleotide sequence ID" value="NZ_VSDO01000005.1"/>
</dbReference>
<dbReference type="Pfam" id="PF09335">
    <property type="entry name" value="VTT_dom"/>
    <property type="match status" value="1"/>
</dbReference>
<feature type="transmembrane region" description="Helical" evidence="2">
    <location>
        <begin position="49"/>
        <end position="71"/>
    </location>
</feature>
<evidence type="ECO:0000256" key="2">
    <source>
        <dbReference type="SAM" id="Phobius"/>
    </source>
</evidence>
<keyword evidence="2" id="KW-0812">Transmembrane</keyword>
<reference evidence="4 5" key="1">
    <citation type="submission" date="2019-08" db="EMBL/GenBank/DDBJ databases">
        <title>Genome sequencing of Paenibacillus faecis DSM 23593(T).</title>
        <authorList>
            <person name="Kook J.-K."/>
            <person name="Park S.-N."/>
            <person name="Lim Y.K."/>
        </authorList>
    </citation>
    <scope>NUCLEOTIDE SEQUENCE [LARGE SCALE GENOMIC DNA]</scope>
    <source>
        <strain evidence="4 5">DSM 23593</strain>
    </source>
</reference>
<dbReference type="InterPro" id="IPR032816">
    <property type="entry name" value="VTT_dom"/>
</dbReference>
<proteinExistence type="inferred from homology"/>
<evidence type="ECO:0000256" key="1">
    <source>
        <dbReference type="ARBA" id="ARBA00010792"/>
    </source>
</evidence>
<gene>
    <name evidence="4" type="ORF">FRY98_22950</name>
</gene>
<evidence type="ECO:0000313" key="4">
    <source>
        <dbReference type="EMBL" id="TYA10657.1"/>
    </source>
</evidence>
<dbReference type="EMBL" id="VSDO01000005">
    <property type="protein sequence ID" value="TYA10657.1"/>
    <property type="molecule type" value="Genomic_DNA"/>
</dbReference>
<dbReference type="PANTHER" id="PTHR42709:SF9">
    <property type="entry name" value="ALKALINE PHOSPHATASE LIKE PROTEIN"/>
    <property type="match status" value="1"/>
</dbReference>
<evidence type="ECO:0000313" key="5">
    <source>
        <dbReference type="Proteomes" id="UP000325218"/>
    </source>
</evidence>
<feature type="transmembrane region" description="Helical" evidence="2">
    <location>
        <begin position="12"/>
        <end position="29"/>
    </location>
</feature>
<feature type="domain" description="VTT" evidence="3">
    <location>
        <begin position="29"/>
        <end position="155"/>
    </location>
</feature>
<keyword evidence="2" id="KW-0472">Membrane</keyword>
<dbReference type="InterPro" id="IPR051311">
    <property type="entry name" value="DedA_domain"/>
</dbReference>
<comment type="caution">
    <text evidence="4">The sequence shown here is derived from an EMBL/GenBank/DDBJ whole genome shotgun (WGS) entry which is preliminary data.</text>
</comment>
<feature type="transmembrane region" description="Helical" evidence="2">
    <location>
        <begin position="135"/>
        <end position="157"/>
    </location>
</feature>
<dbReference type="PANTHER" id="PTHR42709">
    <property type="entry name" value="ALKALINE PHOSPHATASE LIKE PROTEIN"/>
    <property type="match status" value="1"/>
</dbReference>
<name>A0A5D0CPK9_9BACL</name>
<dbReference type="GO" id="GO:0005886">
    <property type="term" value="C:plasma membrane"/>
    <property type="evidence" value="ECO:0007669"/>
    <property type="project" value="TreeGrafter"/>
</dbReference>
<evidence type="ECO:0000259" key="3">
    <source>
        <dbReference type="Pfam" id="PF09335"/>
    </source>
</evidence>
<protein>
    <submittedName>
        <fullName evidence="4">DedA family protein</fullName>
    </submittedName>
</protein>
<dbReference type="AlphaFoldDB" id="A0A5D0CPK9"/>
<comment type="similarity">
    <text evidence="1">Belongs to the DedA family.</text>
</comment>
<keyword evidence="2" id="KW-1133">Transmembrane helix</keyword>
<sequence>MASALQFLSDYGYVAILFLLTLGIVGLPIPDELLMTAVGYLTLIGTMKLPYALFFSFVGALSGMLISYLIGKRAGRPFLDRFGRWVGLKQHRIAKVERWMNKYGPFSIVIGYFIPGLRHVTCYLCGISRMPLRKYCLFASIGAFVWCLIFIMAGRILGYAH</sequence>
<dbReference type="OrthoDB" id="9782291at2"/>
<keyword evidence="5" id="KW-1185">Reference proteome</keyword>